<dbReference type="PANTHER" id="PTHR12412:SF2">
    <property type="entry name" value="NUCLEAR CAP-BINDING PROTEIN SUBUNIT 1"/>
    <property type="match status" value="1"/>
</dbReference>
<dbReference type="GO" id="GO:0006406">
    <property type="term" value="P:mRNA export from nucleus"/>
    <property type="evidence" value="ECO:0007669"/>
    <property type="project" value="InterPro"/>
</dbReference>
<feature type="compositionally biased region" description="Basic residues" evidence="1">
    <location>
        <begin position="34"/>
        <end position="43"/>
    </location>
</feature>
<dbReference type="GO" id="GO:0005846">
    <property type="term" value="C:nuclear cap binding complex"/>
    <property type="evidence" value="ECO:0007669"/>
    <property type="project" value="InterPro"/>
</dbReference>
<evidence type="ECO:0000313" key="4">
    <source>
        <dbReference type="EMBL" id="GLC54464.1"/>
    </source>
</evidence>
<dbReference type="EMBL" id="BRXU01000010">
    <property type="protein sequence ID" value="GLC54464.1"/>
    <property type="molecule type" value="Genomic_DNA"/>
</dbReference>
<feature type="compositionally biased region" description="Gly residues" evidence="1">
    <location>
        <begin position="957"/>
        <end position="966"/>
    </location>
</feature>
<feature type="compositionally biased region" description="Gly residues" evidence="1">
    <location>
        <begin position="44"/>
        <end position="98"/>
    </location>
</feature>
<name>A0A9W6F357_9CHLO</name>
<dbReference type="GO" id="GO:0000339">
    <property type="term" value="F:RNA cap binding"/>
    <property type="evidence" value="ECO:0007669"/>
    <property type="project" value="InterPro"/>
</dbReference>
<keyword evidence="5" id="KW-1185">Reference proteome</keyword>
<protein>
    <recommendedName>
        <fullName evidence="3">MIF4G-like type 1 domain-containing protein</fullName>
    </recommendedName>
</protein>
<feature type="region of interest" description="Disordered" evidence="1">
    <location>
        <begin position="1"/>
        <end position="122"/>
    </location>
</feature>
<dbReference type="AlphaFoldDB" id="A0A9W6F357"/>
<feature type="compositionally biased region" description="Gly residues" evidence="1">
    <location>
        <begin position="18"/>
        <end position="28"/>
    </location>
</feature>
<dbReference type="InterPro" id="IPR016024">
    <property type="entry name" value="ARM-type_fold"/>
</dbReference>
<organism evidence="4 5">
    <name type="scientific">Pleodorina starrii</name>
    <dbReference type="NCBI Taxonomy" id="330485"/>
    <lineage>
        <taxon>Eukaryota</taxon>
        <taxon>Viridiplantae</taxon>
        <taxon>Chlorophyta</taxon>
        <taxon>core chlorophytes</taxon>
        <taxon>Chlorophyceae</taxon>
        <taxon>CS clade</taxon>
        <taxon>Chlamydomonadales</taxon>
        <taxon>Volvocaceae</taxon>
        <taxon>Pleodorina</taxon>
    </lineage>
</organism>
<evidence type="ECO:0000313" key="5">
    <source>
        <dbReference type="Proteomes" id="UP001165080"/>
    </source>
</evidence>
<feature type="transmembrane region" description="Helical" evidence="2">
    <location>
        <begin position="233"/>
        <end position="256"/>
    </location>
</feature>
<feature type="domain" description="MIF4G-like type 1" evidence="3">
    <location>
        <begin position="522"/>
        <end position="647"/>
    </location>
</feature>
<keyword evidence="2" id="KW-0812">Transmembrane</keyword>
<dbReference type="InterPro" id="IPR027159">
    <property type="entry name" value="CBP80"/>
</dbReference>
<comment type="caution">
    <text evidence="4">The sequence shown here is derived from an EMBL/GenBank/DDBJ whole genome shotgun (WGS) entry which is preliminary data.</text>
</comment>
<feature type="compositionally biased region" description="Acidic residues" evidence="1">
    <location>
        <begin position="706"/>
        <end position="716"/>
    </location>
</feature>
<dbReference type="GO" id="GO:0005634">
    <property type="term" value="C:nucleus"/>
    <property type="evidence" value="ECO:0007669"/>
    <property type="project" value="TreeGrafter"/>
</dbReference>
<evidence type="ECO:0000256" key="1">
    <source>
        <dbReference type="SAM" id="MobiDB-lite"/>
    </source>
</evidence>
<dbReference type="Pfam" id="PF09088">
    <property type="entry name" value="MIF4G_like"/>
    <property type="match status" value="1"/>
</dbReference>
<accession>A0A9W6F357</accession>
<keyword evidence="2" id="KW-1133">Transmembrane helix</keyword>
<feature type="region of interest" description="Disordered" evidence="1">
    <location>
        <begin position="955"/>
        <end position="982"/>
    </location>
</feature>
<dbReference type="InterPro" id="IPR015172">
    <property type="entry name" value="MIF4G-like_typ-1"/>
</dbReference>
<dbReference type="Proteomes" id="UP001165080">
    <property type="component" value="Unassembled WGS sequence"/>
</dbReference>
<dbReference type="SUPFAM" id="SSF48371">
    <property type="entry name" value="ARM repeat"/>
    <property type="match status" value="2"/>
</dbReference>
<gene>
    <name evidence="4" type="primary">PLEST005045</name>
    <name evidence="4" type="ORF">PLESTB_000866500</name>
</gene>
<sequence>MGDRQYQQHNRSFRGGHGRGGGGHGGAGYDEHGHHHGGGHRGGGRGGRGGGGWQGGEGRGGGRGGYGRGGGGGGYGGHGGGPHGMEGGRGGGGGGGGYQRSYIGGKRGREDGPEGQPPKLSPQHVLVAKLLGVCDRNTGSGRDNWTDERFFDDLLKSCRRDLEHGGDNVASILVEAAVEVSFKTQHYALVLGILNTERPDFARRIASAVISDLRDCLAAPEPRSYRAKQLLRFLAALHAVSVIPASWLLAALAGLVQAASGALAQATAAEHGHGAAGADDVDGEMAGGGGGGGSAAAAAVQPWSDYLVYAALAALPWCGRDLAAEESVGGGADGGGGGGLSLAGLLAMVESYMAARPVCVDEALRPMSGSRSEEDMAAKSDSGGASFLGELWSAITECRDNAWEVQVLPGPHVPYLEKLAQAEPLEGLEPLEVPTWPSGVEPSEPPAVMAARIRRLFPARGGIRLLSREYLEGELPAVERVVVEEYVLDTLVALSSERTACVLTLSGALPHHLASVFGPQRATVRNFVAEALFGQMLRLPAPALSHAAYCTVLVDLCKVPHFQFARALSSCVRELFGCMPYLDPELRFRLASWLSYHLSSFGYQWPWDRWQWVSERPAHDPQRGFCVLLLHRLLRLADYPVVKQSLPPYFQALLGPPPALAGPPLPGNLAHHQPAHMQPPKDPQQQQAAAAAARRRGGGGSRRDEADPDLLEDEQVTEQQQAAAAAAAAAAGGGGGGAAAMQVDAEEPQQGQGQREGGGEEADGGQGQREAAPAAPWSGDPVAEAAARLVVWCRQEGSAVAATTKARSLRPEQVAALWSGKVVNWMHENCGPLMEQQGPLAGPKVLATLILAMGVKSPSHLHVAVERYAEAIRSGLAEADADAGALGALPAGSWEATAAALGASPGQMAMVQVARHYHQGEPQRLLLVVDRLLALHVLEGPGLVAALFADTKQPGAAAGGGSAGAEGEGEGAAERQEEQEEGGPAACTLSCFHDPVLCAGSWEVLLHGMDRLMRMPVELPAEVEAWEKKMAHLESIHSGVVQSVAAGAPGLVQRERDVAAQVEQASRCVEMVRGRLERSSALAQDALLLMYLGFARLLNRAAAQAEAAMDDEATTRAEAAVSLLGGWLRAVLRRYAEPSAALVGSGRLREELAAHEVALGGPPPEPFRQAVAMQLGGLRV</sequence>
<dbReference type="PANTHER" id="PTHR12412">
    <property type="entry name" value="CAP BINDING PROTEIN"/>
    <property type="match status" value="1"/>
</dbReference>
<feature type="compositionally biased region" description="Polar residues" evidence="1">
    <location>
        <begin position="1"/>
        <end position="10"/>
    </location>
</feature>
<feature type="compositionally biased region" description="Acidic residues" evidence="1">
    <location>
        <begin position="967"/>
        <end position="981"/>
    </location>
</feature>
<dbReference type="Gene3D" id="1.25.40.180">
    <property type="match status" value="3"/>
</dbReference>
<evidence type="ECO:0000259" key="3">
    <source>
        <dbReference type="Pfam" id="PF09088"/>
    </source>
</evidence>
<keyword evidence="2" id="KW-0472">Membrane</keyword>
<feature type="region of interest" description="Disordered" evidence="1">
    <location>
        <begin position="661"/>
        <end position="778"/>
    </location>
</feature>
<evidence type="ECO:0000256" key="2">
    <source>
        <dbReference type="SAM" id="Phobius"/>
    </source>
</evidence>
<dbReference type="GO" id="GO:0003729">
    <property type="term" value="F:mRNA binding"/>
    <property type="evidence" value="ECO:0007669"/>
    <property type="project" value="TreeGrafter"/>
</dbReference>
<reference evidence="4 5" key="1">
    <citation type="journal article" date="2023" name="Commun. Biol.">
        <title>Reorganization of the ancestral sex-determining regions during the evolution of trioecy in Pleodorina starrii.</title>
        <authorList>
            <person name="Takahashi K."/>
            <person name="Suzuki S."/>
            <person name="Kawai-Toyooka H."/>
            <person name="Yamamoto K."/>
            <person name="Hamaji T."/>
            <person name="Ootsuki R."/>
            <person name="Yamaguchi H."/>
            <person name="Kawachi M."/>
            <person name="Higashiyama T."/>
            <person name="Nozaki H."/>
        </authorList>
    </citation>
    <scope>NUCLEOTIDE SEQUENCE [LARGE SCALE GENOMIC DNA]</scope>
    <source>
        <strain evidence="4 5">NIES-4479</strain>
    </source>
</reference>
<dbReference type="OrthoDB" id="10252707at2759"/>
<proteinExistence type="predicted"/>
<dbReference type="GO" id="GO:0000184">
    <property type="term" value="P:nuclear-transcribed mRNA catabolic process, nonsense-mediated decay"/>
    <property type="evidence" value="ECO:0007669"/>
    <property type="project" value="TreeGrafter"/>
</dbReference>